<dbReference type="EC" id="6.5.1.2" evidence="1"/>
<dbReference type="GO" id="GO:0006260">
    <property type="term" value="P:DNA replication"/>
    <property type="evidence" value="ECO:0007669"/>
    <property type="project" value="UniProtKB-KW"/>
</dbReference>
<keyword evidence="4" id="KW-0520">NAD</keyword>
<accession>A0A6C0AFL2</accession>
<dbReference type="GO" id="GO:0003911">
    <property type="term" value="F:DNA ligase (NAD+) activity"/>
    <property type="evidence" value="ECO:0007669"/>
    <property type="project" value="UniProtKB-EC"/>
</dbReference>
<dbReference type="InterPro" id="IPR013839">
    <property type="entry name" value="DNAligase_adenylation"/>
</dbReference>
<dbReference type="Pfam" id="PF01653">
    <property type="entry name" value="DNA_ligase_aden"/>
    <property type="match status" value="1"/>
</dbReference>
<reference evidence="7" key="1">
    <citation type="journal article" date="2020" name="Nature">
        <title>Giant virus diversity and host interactions through global metagenomics.</title>
        <authorList>
            <person name="Schulz F."/>
            <person name="Roux S."/>
            <person name="Paez-Espino D."/>
            <person name="Jungbluth S."/>
            <person name="Walsh D.A."/>
            <person name="Denef V.J."/>
            <person name="McMahon K.D."/>
            <person name="Konstantinidis K.T."/>
            <person name="Eloe-Fadrosh E.A."/>
            <person name="Kyrpides N.C."/>
            <person name="Woyke T."/>
        </authorList>
    </citation>
    <scope>NUCLEOTIDE SEQUENCE</scope>
    <source>
        <strain evidence="7">GVMAG-S-1021933-23</strain>
    </source>
</reference>
<dbReference type="InterPro" id="IPR010995">
    <property type="entry name" value="DNA_repair_Rad51/TF_NusA_a-hlx"/>
</dbReference>
<dbReference type="GO" id="GO:0000166">
    <property type="term" value="F:nucleotide binding"/>
    <property type="evidence" value="ECO:0007669"/>
    <property type="project" value="InterPro"/>
</dbReference>
<dbReference type="Gene3D" id="2.40.50.140">
    <property type="entry name" value="Nucleic acid-binding proteins"/>
    <property type="match status" value="1"/>
</dbReference>
<sequence>MIPNYKNLSQDKFYELLVDLQEQYTNSESTITDEEFDFLQEFYENKFNKKFNETGSLPLKNGVLLPYKMPSLAKIKGKKSAKELENWLEKDKSESDTSEYILEDKLDGVSLSYICSKDEQLLFTRGNGDIGEDKKYLLEYLNFPISSEKIFVRGEFVLHNSTFRKFADKNSDSKNKLKKPRNLVSGLINAKDSLDIKLLQKCHFYAYQLILFDKEDNPIFLEPYKQLKKLKKMGFETPWFKKVKNVSLELITEELTLRRQEAKYDIDGLVISKNILPTELPSINRPKDAIAFKIDTVIEAKVEKIVWNASSKDGYLNPVIYIKPVNILGIDIKKATGHNAKFIFSNNISPGSIILFTHAGNTIPRALEGLTEGNGDMYPDLPKKSYSWNKSKVEFVLTDLDSDENVRNARIQFFIHTLNIKYLGIEGINTLFENGFDTLKKIISMKPKDIENLERFGRTNSEKICENIKDAITNVPLDKIMHASNIFGEGFGETLSKKILKKYNINDLNSLPKEEMVNKLIEINGIAKIRAEQFADNIDNFLQWLKKHKEIKIQEQTSENLQTKIIAFTGSRPDTEMKTKMEEIGYVSKDGVTKDIDILVIKDENYTSGNIDKAIKYGKEIMTMKKFKEYLFQK</sequence>
<organism evidence="7">
    <name type="scientific">viral metagenome</name>
    <dbReference type="NCBI Taxonomy" id="1070528"/>
    <lineage>
        <taxon>unclassified sequences</taxon>
        <taxon>metagenomes</taxon>
        <taxon>organismal metagenomes</taxon>
    </lineage>
</organism>
<dbReference type="InterPro" id="IPR004150">
    <property type="entry name" value="NAD_DNA_ligase_OB"/>
</dbReference>
<dbReference type="Gene3D" id="3.40.50.10190">
    <property type="entry name" value="BRCT domain"/>
    <property type="match status" value="1"/>
</dbReference>
<protein>
    <recommendedName>
        <fullName evidence="1">DNA ligase (NAD(+))</fullName>
        <ecNumber evidence="1">6.5.1.2</ecNumber>
    </recommendedName>
</protein>
<proteinExistence type="predicted"/>
<evidence type="ECO:0000256" key="2">
    <source>
        <dbReference type="ARBA" id="ARBA00022598"/>
    </source>
</evidence>
<feature type="domain" description="NAD-dependent DNA ligase N-terminal" evidence="6">
    <location>
        <begin position="12"/>
        <end position="471"/>
    </location>
</feature>
<keyword evidence="2" id="KW-0436">Ligase</keyword>
<dbReference type="EMBL" id="MN740598">
    <property type="protein sequence ID" value="QHS78502.1"/>
    <property type="molecule type" value="Genomic_DNA"/>
</dbReference>
<dbReference type="InterPro" id="IPR012340">
    <property type="entry name" value="NA-bd_OB-fold"/>
</dbReference>
<dbReference type="InterPro" id="IPR013840">
    <property type="entry name" value="DNAligase_N"/>
</dbReference>
<evidence type="ECO:0000313" key="7">
    <source>
        <dbReference type="EMBL" id="QHS78502.1"/>
    </source>
</evidence>
<dbReference type="Pfam" id="PF03120">
    <property type="entry name" value="OB_DNA_ligase"/>
    <property type="match status" value="1"/>
</dbReference>
<dbReference type="InterPro" id="IPR036420">
    <property type="entry name" value="BRCT_dom_sf"/>
</dbReference>
<dbReference type="GO" id="GO:0006281">
    <property type="term" value="P:DNA repair"/>
    <property type="evidence" value="ECO:0007669"/>
    <property type="project" value="InterPro"/>
</dbReference>
<dbReference type="SUPFAM" id="SSF47794">
    <property type="entry name" value="Rad51 N-terminal domain-like"/>
    <property type="match status" value="1"/>
</dbReference>
<dbReference type="SUPFAM" id="SSF50249">
    <property type="entry name" value="Nucleic acid-binding proteins"/>
    <property type="match status" value="1"/>
</dbReference>
<evidence type="ECO:0000256" key="1">
    <source>
        <dbReference type="ARBA" id="ARBA00012722"/>
    </source>
</evidence>
<evidence type="ECO:0000256" key="5">
    <source>
        <dbReference type="ARBA" id="ARBA00034005"/>
    </source>
</evidence>
<dbReference type="SMART" id="SM00532">
    <property type="entry name" value="LIGANc"/>
    <property type="match status" value="1"/>
</dbReference>
<evidence type="ECO:0000256" key="3">
    <source>
        <dbReference type="ARBA" id="ARBA00022705"/>
    </source>
</evidence>
<comment type="catalytic activity">
    <reaction evidence="5">
        <text>NAD(+) + (deoxyribonucleotide)n-3'-hydroxyl + 5'-phospho-(deoxyribonucleotide)m = (deoxyribonucleotide)n+m + AMP + beta-nicotinamide D-nucleotide.</text>
        <dbReference type="EC" id="6.5.1.2"/>
    </reaction>
</comment>
<dbReference type="AlphaFoldDB" id="A0A6C0AFL2"/>
<dbReference type="SUPFAM" id="SSF56091">
    <property type="entry name" value="DNA ligase/mRNA capping enzyme, catalytic domain"/>
    <property type="match status" value="1"/>
</dbReference>
<evidence type="ECO:0000259" key="6">
    <source>
        <dbReference type="SMART" id="SM00532"/>
    </source>
</evidence>
<dbReference type="Gene3D" id="3.30.470.30">
    <property type="entry name" value="DNA ligase/mRNA capping enzyme"/>
    <property type="match status" value="1"/>
</dbReference>
<name>A0A6C0AFL2_9ZZZZ</name>
<keyword evidence="3" id="KW-0235">DNA replication</keyword>
<evidence type="ECO:0000256" key="4">
    <source>
        <dbReference type="ARBA" id="ARBA00023027"/>
    </source>
</evidence>